<sequence>MKLPNCTSEISENQLKTIYQSVNQTSIQAVAQLFKVLGDPTRVKVAQALTFEKELCVCDLAVITETSVATASHHLRTLKKHGLAKARKQGKNIYYSLDDHHVHSLINIAIAHQHELEES</sequence>
<evidence type="ECO:0000313" key="7">
    <source>
        <dbReference type="Proteomes" id="UP001500740"/>
    </source>
</evidence>
<dbReference type="PANTHER" id="PTHR43132:SF6">
    <property type="entry name" value="HTH-TYPE TRANSCRIPTIONAL REPRESSOR CZRA"/>
    <property type="match status" value="1"/>
</dbReference>
<keyword evidence="1" id="KW-0805">Transcription regulation</keyword>
<dbReference type="InterPro" id="IPR011991">
    <property type="entry name" value="ArsR-like_HTH"/>
</dbReference>
<evidence type="ECO:0000256" key="4">
    <source>
        <dbReference type="ARBA" id="ARBA00043263"/>
    </source>
</evidence>
<gene>
    <name evidence="6" type="ORF">GCM10008935_03860</name>
</gene>
<evidence type="ECO:0000313" key="6">
    <source>
        <dbReference type="EMBL" id="GAA0452442.1"/>
    </source>
</evidence>
<comment type="caution">
    <text evidence="6">The sequence shown here is derived from an EMBL/GenBank/DDBJ whole genome shotgun (WGS) entry which is preliminary data.</text>
</comment>
<dbReference type="Pfam" id="PF01022">
    <property type="entry name" value="HTH_5"/>
    <property type="match status" value="1"/>
</dbReference>
<evidence type="ECO:0000256" key="2">
    <source>
        <dbReference type="ARBA" id="ARBA00023125"/>
    </source>
</evidence>
<keyword evidence="4" id="KW-0105">Cadmium resistance</keyword>
<dbReference type="InterPro" id="IPR001845">
    <property type="entry name" value="HTH_ArsR_DNA-bd_dom"/>
</dbReference>
<proteinExistence type="predicted"/>
<dbReference type="Proteomes" id="UP001500740">
    <property type="component" value="Unassembled WGS sequence"/>
</dbReference>
<evidence type="ECO:0000259" key="5">
    <source>
        <dbReference type="PROSITE" id="PS50987"/>
    </source>
</evidence>
<dbReference type="EMBL" id="BAAACZ010000003">
    <property type="protein sequence ID" value="GAA0452442.1"/>
    <property type="molecule type" value="Genomic_DNA"/>
</dbReference>
<dbReference type="PANTHER" id="PTHR43132">
    <property type="entry name" value="ARSENICAL RESISTANCE OPERON REPRESSOR ARSR-RELATED"/>
    <property type="match status" value="1"/>
</dbReference>
<dbReference type="PRINTS" id="PR00778">
    <property type="entry name" value="HTHARSR"/>
</dbReference>
<dbReference type="PROSITE" id="PS50987">
    <property type="entry name" value="HTH_ARSR_2"/>
    <property type="match status" value="1"/>
</dbReference>
<dbReference type="PROSITE" id="PS00846">
    <property type="entry name" value="HTH_ARSR_1"/>
    <property type="match status" value="1"/>
</dbReference>
<protein>
    <submittedName>
        <fullName evidence="6">Metalloregulator ArsR/SmtB family transcription factor</fullName>
    </submittedName>
</protein>
<accession>A0ABP3JG33</accession>
<keyword evidence="3" id="KW-0804">Transcription</keyword>
<feature type="domain" description="HTH arsR-type" evidence="5">
    <location>
        <begin position="22"/>
        <end position="117"/>
    </location>
</feature>
<dbReference type="CDD" id="cd00090">
    <property type="entry name" value="HTH_ARSR"/>
    <property type="match status" value="1"/>
</dbReference>
<dbReference type="Gene3D" id="1.10.10.10">
    <property type="entry name" value="Winged helix-like DNA-binding domain superfamily/Winged helix DNA-binding domain"/>
    <property type="match status" value="1"/>
</dbReference>
<dbReference type="InterPro" id="IPR018334">
    <property type="entry name" value="ArsR_HTH"/>
</dbReference>
<dbReference type="NCBIfam" id="NF033788">
    <property type="entry name" value="HTH_metalloreg"/>
    <property type="match status" value="1"/>
</dbReference>
<evidence type="ECO:0000256" key="1">
    <source>
        <dbReference type="ARBA" id="ARBA00023015"/>
    </source>
</evidence>
<dbReference type="SMART" id="SM00418">
    <property type="entry name" value="HTH_ARSR"/>
    <property type="match status" value="1"/>
</dbReference>
<keyword evidence="2" id="KW-0238">DNA-binding</keyword>
<dbReference type="SUPFAM" id="SSF46785">
    <property type="entry name" value="Winged helix' DNA-binding domain"/>
    <property type="match status" value="1"/>
</dbReference>
<dbReference type="InterPro" id="IPR036390">
    <property type="entry name" value="WH_DNA-bd_sf"/>
</dbReference>
<keyword evidence="7" id="KW-1185">Reference proteome</keyword>
<name>A0ABP3JG33_9BACI</name>
<dbReference type="RefSeq" id="WP_343781414.1">
    <property type="nucleotide sequence ID" value="NZ_BAAACZ010000003.1"/>
</dbReference>
<dbReference type="InterPro" id="IPR036388">
    <property type="entry name" value="WH-like_DNA-bd_sf"/>
</dbReference>
<organism evidence="6 7">
    <name type="scientific">Alkalibacillus silvisoli</name>
    <dbReference type="NCBI Taxonomy" id="392823"/>
    <lineage>
        <taxon>Bacteria</taxon>
        <taxon>Bacillati</taxon>
        <taxon>Bacillota</taxon>
        <taxon>Bacilli</taxon>
        <taxon>Bacillales</taxon>
        <taxon>Bacillaceae</taxon>
        <taxon>Alkalibacillus</taxon>
    </lineage>
</organism>
<evidence type="ECO:0000256" key="3">
    <source>
        <dbReference type="ARBA" id="ARBA00023163"/>
    </source>
</evidence>
<reference evidence="7" key="1">
    <citation type="journal article" date="2019" name="Int. J. Syst. Evol. Microbiol.">
        <title>The Global Catalogue of Microorganisms (GCM) 10K type strain sequencing project: providing services to taxonomists for standard genome sequencing and annotation.</title>
        <authorList>
            <consortium name="The Broad Institute Genomics Platform"/>
            <consortium name="The Broad Institute Genome Sequencing Center for Infectious Disease"/>
            <person name="Wu L."/>
            <person name="Ma J."/>
        </authorList>
    </citation>
    <scope>NUCLEOTIDE SEQUENCE [LARGE SCALE GENOMIC DNA]</scope>
    <source>
        <strain evidence="7">JCM 14193</strain>
    </source>
</reference>
<dbReference type="InterPro" id="IPR051011">
    <property type="entry name" value="Metal_resp_trans_reg"/>
</dbReference>